<organism evidence="2 3">
    <name type="scientific">Iamia majanohamensis</name>
    <dbReference type="NCBI Taxonomy" id="467976"/>
    <lineage>
        <taxon>Bacteria</taxon>
        <taxon>Bacillati</taxon>
        <taxon>Actinomycetota</taxon>
        <taxon>Acidimicrobiia</taxon>
        <taxon>Acidimicrobiales</taxon>
        <taxon>Iamiaceae</taxon>
        <taxon>Iamia</taxon>
    </lineage>
</organism>
<name>A0AAF0BRX2_9ACTN</name>
<dbReference type="Gene3D" id="1.20.5.620">
    <property type="entry name" value="F1F0 ATP synthase subunit B, membrane domain"/>
    <property type="match status" value="1"/>
</dbReference>
<sequence>MTGNETRLGPDDLVGREFAIGLRGYDRDEVDAFLGQAAEAWRSSLSSTPPINGLSSSAMAALAGSQGDDAVPERTDPFAAPVGDEAFAAPAPPPAAEEPALAPTPAFDTSEPAPVAAVAEPEPEPAPAPEAEGTRAEAERDRTAAYAERKAAELDRAQARTELAQAQEEALHVVDQAQRRAEAVLAGAHDRAQAEADAVLEDARSRLSPLLEQERTVRARLERLRDELSAMADGGAATPEPTLPDPVDLVTAAEDDPETPEASFPVGYGSISVGS</sequence>
<dbReference type="Proteomes" id="UP001216390">
    <property type="component" value="Chromosome"/>
</dbReference>
<feature type="compositionally biased region" description="Basic and acidic residues" evidence="1">
    <location>
        <begin position="132"/>
        <end position="159"/>
    </location>
</feature>
<dbReference type="InterPro" id="IPR019933">
    <property type="entry name" value="DivIVA_domain"/>
</dbReference>
<feature type="region of interest" description="Disordered" evidence="1">
    <location>
        <begin position="45"/>
        <end position="164"/>
    </location>
</feature>
<dbReference type="KEGG" id="ima:PO878_01320"/>
<dbReference type="RefSeq" id="WP_272736878.1">
    <property type="nucleotide sequence ID" value="NZ_CP116942.1"/>
</dbReference>
<keyword evidence="3" id="KW-1185">Reference proteome</keyword>
<feature type="compositionally biased region" description="Low complexity" evidence="1">
    <location>
        <begin position="53"/>
        <end position="65"/>
    </location>
</feature>
<accession>A0AAF0BRX2</accession>
<protein>
    <submittedName>
        <fullName evidence="2">DivIVA domain-containing protein</fullName>
    </submittedName>
</protein>
<dbReference type="AlphaFoldDB" id="A0AAF0BRX2"/>
<dbReference type="CDD" id="cd06503">
    <property type="entry name" value="ATP-synt_Fo_b"/>
    <property type="match status" value="1"/>
</dbReference>
<dbReference type="NCBIfam" id="TIGR03544">
    <property type="entry name" value="DivI1A_domain"/>
    <property type="match status" value="1"/>
</dbReference>
<gene>
    <name evidence="2" type="ORF">PO878_01320</name>
</gene>
<feature type="compositionally biased region" description="Low complexity" evidence="1">
    <location>
        <begin position="97"/>
        <end position="120"/>
    </location>
</feature>
<proteinExistence type="predicted"/>
<reference evidence="2" key="1">
    <citation type="submission" date="2023-01" db="EMBL/GenBank/DDBJ databases">
        <title>The diversity of Class Acidimicrobiia in South China Sea sediment environments and the proposal of Iamia marina sp. nov., a novel species of the genus Iamia.</title>
        <authorList>
            <person name="He Y."/>
            <person name="Tian X."/>
        </authorList>
    </citation>
    <scope>NUCLEOTIDE SEQUENCE</scope>
    <source>
        <strain evidence="2">DSM 19957</strain>
    </source>
</reference>
<dbReference type="Gene3D" id="6.10.250.660">
    <property type="match status" value="1"/>
</dbReference>
<feature type="region of interest" description="Disordered" evidence="1">
    <location>
        <begin position="229"/>
        <end position="275"/>
    </location>
</feature>
<dbReference type="EMBL" id="CP116942">
    <property type="protein sequence ID" value="WCO67356.1"/>
    <property type="molecule type" value="Genomic_DNA"/>
</dbReference>
<evidence type="ECO:0000313" key="2">
    <source>
        <dbReference type="EMBL" id="WCO67356.1"/>
    </source>
</evidence>
<evidence type="ECO:0000256" key="1">
    <source>
        <dbReference type="SAM" id="MobiDB-lite"/>
    </source>
</evidence>
<evidence type="ECO:0000313" key="3">
    <source>
        <dbReference type="Proteomes" id="UP001216390"/>
    </source>
</evidence>